<dbReference type="HOGENOM" id="CLU_2725545_0_0_1"/>
<keyword evidence="2" id="KW-1185">Reference proteome</keyword>
<protein>
    <submittedName>
        <fullName evidence="1">Uncharacterized protein</fullName>
    </submittedName>
</protein>
<proteinExistence type="predicted"/>
<dbReference type="Gramene" id="ERN05627">
    <property type="protein sequence ID" value="ERN05627"/>
    <property type="gene ID" value="AMTR_s00006p00071950"/>
</dbReference>
<dbReference type="Proteomes" id="UP000017836">
    <property type="component" value="Unassembled WGS sequence"/>
</dbReference>
<dbReference type="AlphaFoldDB" id="W1P6W1"/>
<name>W1P6W1_AMBTC</name>
<evidence type="ECO:0000313" key="2">
    <source>
        <dbReference type="Proteomes" id="UP000017836"/>
    </source>
</evidence>
<reference evidence="2" key="1">
    <citation type="journal article" date="2013" name="Science">
        <title>The Amborella genome and the evolution of flowering plants.</title>
        <authorList>
            <consortium name="Amborella Genome Project"/>
        </authorList>
    </citation>
    <scope>NUCLEOTIDE SEQUENCE [LARGE SCALE GENOMIC DNA]</scope>
</reference>
<accession>W1P6W1</accession>
<evidence type="ECO:0000313" key="1">
    <source>
        <dbReference type="EMBL" id="ERN05627.1"/>
    </source>
</evidence>
<sequence length="72" mass="8330">MIKWHTIPLNERFPANVFVLTELGIFSYIGDDRRQLYLLRRCEGPKRSPSIERDTGIRIASQLPFMGKSVHG</sequence>
<dbReference type="EMBL" id="KI393980">
    <property type="protein sequence ID" value="ERN05627.1"/>
    <property type="molecule type" value="Genomic_DNA"/>
</dbReference>
<gene>
    <name evidence="1" type="ORF">AMTR_s00006p00071950</name>
</gene>
<organism evidence="1 2">
    <name type="scientific">Amborella trichopoda</name>
    <dbReference type="NCBI Taxonomy" id="13333"/>
    <lineage>
        <taxon>Eukaryota</taxon>
        <taxon>Viridiplantae</taxon>
        <taxon>Streptophyta</taxon>
        <taxon>Embryophyta</taxon>
        <taxon>Tracheophyta</taxon>
        <taxon>Spermatophyta</taxon>
        <taxon>Magnoliopsida</taxon>
        <taxon>Amborellales</taxon>
        <taxon>Amborellaceae</taxon>
        <taxon>Amborella</taxon>
    </lineage>
</organism>